<organism evidence="3 4">
    <name type="scientific">Massilia soli</name>
    <dbReference type="NCBI Taxonomy" id="2792854"/>
    <lineage>
        <taxon>Bacteria</taxon>
        <taxon>Pseudomonadati</taxon>
        <taxon>Pseudomonadota</taxon>
        <taxon>Betaproteobacteria</taxon>
        <taxon>Burkholderiales</taxon>
        <taxon>Oxalobacteraceae</taxon>
        <taxon>Telluria group</taxon>
        <taxon>Massilia</taxon>
    </lineage>
</organism>
<evidence type="ECO:0000256" key="1">
    <source>
        <dbReference type="SAM" id="SignalP"/>
    </source>
</evidence>
<keyword evidence="1" id="KW-0732">Signal</keyword>
<dbReference type="InterPro" id="IPR014262">
    <property type="entry name" value="HAF_rpt"/>
</dbReference>
<gene>
    <name evidence="3" type="ORF">I4X03_002670</name>
</gene>
<keyword evidence="4" id="KW-1185">Reference proteome</keyword>
<dbReference type="InterPro" id="IPR013424">
    <property type="entry name" value="Ice-binding_C"/>
</dbReference>
<comment type="caution">
    <text evidence="3">The sequence shown here is derived from an EMBL/GenBank/DDBJ whole genome shotgun (WGS) entry which is preliminary data.</text>
</comment>
<dbReference type="RefSeq" id="WP_223465174.1">
    <property type="nucleotide sequence ID" value="NZ_JAFBIL020000001.1"/>
</dbReference>
<dbReference type="Pfam" id="PF07589">
    <property type="entry name" value="PEP-CTERM"/>
    <property type="match status" value="1"/>
</dbReference>
<dbReference type="NCBIfam" id="TIGR02595">
    <property type="entry name" value="PEP_CTERM"/>
    <property type="match status" value="1"/>
</dbReference>
<proteinExistence type="predicted"/>
<name>A0ABS7SIX5_9BURK</name>
<feature type="chain" id="PRO_5046859313" evidence="1">
    <location>
        <begin position="24"/>
        <end position="356"/>
    </location>
</feature>
<feature type="domain" description="Ice-binding protein C-terminal" evidence="2">
    <location>
        <begin position="327"/>
        <end position="348"/>
    </location>
</feature>
<dbReference type="NCBIfam" id="TIGR02913">
    <property type="entry name" value="HAF_rpt"/>
    <property type="match status" value="5"/>
</dbReference>
<feature type="signal peptide" evidence="1">
    <location>
        <begin position="1"/>
        <end position="23"/>
    </location>
</feature>
<accession>A0ABS7SIX5</accession>
<evidence type="ECO:0000259" key="2">
    <source>
        <dbReference type="Pfam" id="PF07589"/>
    </source>
</evidence>
<sequence length="356" mass="35755">MFLKANITALLAALVLSAPAARAAPLYSITALPASTYAHAINNAGQVVGEFGAGSAFSWTGGVLTDLGVAGASSARAVSSNGLVAGYTFSGESSRAFLRNGSGTGFPGTLGGASSFGLGVNASGHMVGQANNAAGEFRGFLYSGGEMRDIGTLGGDFALAAGINNAGQVVGESSIDNEPVSTVNAFIFENGTMRSLGTLGGRQSSAAAINESGQVTGYAYTEGSVEHAFLYVDGMMIDLGTLGGGRSFGYGINALGQVVGSSGLEGDFDTRAFLYSGGAMTDLNSLIDPASGWVLYEARGINDLGQIAAFGCLGDNCQAVLLDVVPQVPEPASMLLVLGGLGLLALRRSSAASRRA</sequence>
<evidence type="ECO:0000313" key="3">
    <source>
        <dbReference type="EMBL" id="MBZ2206158.1"/>
    </source>
</evidence>
<reference evidence="3 4" key="1">
    <citation type="submission" date="2021-08" db="EMBL/GenBank/DDBJ databases">
        <title>Massilia sp. R798.</title>
        <authorList>
            <person name="Baek J.H."/>
            <person name="Jung H.S."/>
            <person name="Kim K.R."/>
            <person name="Jeon C.O."/>
        </authorList>
    </citation>
    <scope>NUCLEOTIDE SEQUENCE [LARGE SCALE GENOMIC DNA]</scope>
    <source>
        <strain evidence="3 4">R798</strain>
    </source>
</reference>
<dbReference type="Proteomes" id="UP000809349">
    <property type="component" value="Unassembled WGS sequence"/>
</dbReference>
<protein>
    <submittedName>
        <fullName evidence="3">PEP-CTERM sorting domain-containing protein</fullName>
    </submittedName>
</protein>
<dbReference type="EMBL" id="JAFBIL020000001">
    <property type="protein sequence ID" value="MBZ2206158.1"/>
    <property type="molecule type" value="Genomic_DNA"/>
</dbReference>
<evidence type="ECO:0000313" key="4">
    <source>
        <dbReference type="Proteomes" id="UP000809349"/>
    </source>
</evidence>